<proteinExistence type="inferred from homology"/>
<evidence type="ECO:0000256" key="7">
    <source>
        <dbReference type="ARBA" id="ARBA00019373"/>
    </source>
</evidence>
<dbReference type="OrthoDB" id="9799199at2"/>
<evidence type="ECO:0000256" key="24">
    <source>
        <dbReference type="SAM" id="Phobius"/>
    </source>
</evidence>
<keyword evidence="14" id="KW-0443">Lipid metabolism</keyword>
<evidence type="ECO:0000256" key="21">
    <source>
        <dbReference type="ARBA" id="ARBA00032396"/>
    </source>
</evidence>
<dbReference type="RefSeq" id="WP_116235102.1">
    <property type="nucleotide sequence ID" value="NZ_QRDP01000004.1"/>
</dbReference>
<evidence type="ECO:0000256" key="4">
    <source>
        <dbReference type="ARBA" id="ARBA00005189"/>
    </source>
</evidence>
<keyword evidence="26" id="KW-1185">Reference proteome</keyword>
<dbReference type="PANTHER" id="PTHR46382">
    <property type="entry name" value="PHOSPHATIDATE CYTIDYLYLTRANSFERASE"/>
    <property type="match status" value="1"/>
</dbReference>
<keyword evidence="16" id="KW-0594">Phospholipid biosynthesis</keyword>
<dbReference type="GO" id="GO:0016024">
    <property type="term" value="P:CDP-diacylglycerol biosynthetic process"/>
    <property type="evidence" value="ECO:0007669"/>
    <property type="project" value="TreeGrafter"/>
</dbReference>
<evidence type="ECO:0000313" key="25">
    <source>
        <dbReference type="EMBL" id="RED15598.1"/>
    </source>
</evidence>
<evidence type="ECO:0000256" key="5">
    <source>
        <dbReference type="ARBA" id="ARBA00010185"/>
    </source>
</evidence>
<dbReference type="GO" id="GO:0004605">
    <property type="term" value="F:phosphatidate cytidylyltransferase activity"/>
    <property type="evidence" value="ECO:0007669"/>
    <property type="project" value="UniProtKB-EC"/>
</dbReference>
<dbReference type="PANTHER" id="PTHR46382:SF1">
    <property type="entry name" value="PHOSPHATIDATE CYTIDYLYLTRANSFERASE"/>
    <property type="match status" value="1"/>
</dbReference>
<accession>A0A3D9FD60</accession>
<evidence type="ECO:0000256" key="13">
    <source>
        <dbReference type="ARBA" id="ARBA00022989"/>
    </source>
</evidence>
<keyword evidence="12 25" id="KW-0548">Nucleotidyltransferase</keyword>
<feature type="transmembrane region" description="Helical" evidence="24">
    <location>
        <begin position="109"/>
        <end position="126"/>
    </location>
</feature>
<organism evidence="25 26">
    <name type="scientific">Parasphingopyxis lamellibrachiae</name>
    <dbReference type="NCBI Taxonomy" id="680125"/>
    <lineage>
        <taxon>Bacteria</taxon>
        <taxon>Pseudomonadati</taxon>
        <taxon>Pseudomonadota</taxon>
        <taxon>Alphaproteobacteria</taxon>
        <taxon>Sphingomonadales</taxon>
        <taxon>Sphingomonadaceae</taxon>
        <taxon>Parasphingopyxis</taxon>
    </lineage>
</organism>
<evidence type="ECO:0000256" key="15">
    <source>
        <dbReference type="ARBA" id="ARBA00023136"/>
    </source>
</evidence>
<evidence type="ECO:0000256" key="6">
    <source>
        <dbReference type="ARBA" id="ARBA00012487"/>
    </source>
</evidence>
<feature type="transmembrane region" description="Helical" evidence="24">
    <location>
        <begin position="85"/>
        <end position="102"/>
    </location>
</feature>
<evidence type="ECO:0000256" key="2">
    <source>
        <dbReference type="ARBA" id="ARBA00004651"/>
    </source>
</evidence>
<comment type="pathway">
    <text evidence="4">Lipid metabolism.</text>
</comment>
<dbReference type="EC" id="2.7.7.41" evidence="6"/>
<gene>
    <name evidence="25" type="ORF">DFR46_0596</name>
</gene>
<evidence type="ECO:0000256" key="11">
    <source>
        <dbReference type="ARBA" id="ARBA00022692"/>
    </source>
</evidence>
<dbReference type="Proteomes" id="UP000256310">
    <property type="component" value="Unassembled WGS sequence"/>
</dbReference>
<evidence type="ECO:0000256" key="3">
    <source>
        <dbReference type="ARBA" id="ARBA00005119"/>
    </source>
</evidence>
<evidence type="ECO:0000256" key="16">
    <source>
        <dbReference type="ARBA" id="ARBA00023209"/>
    </source>
</evidence>
<comment type="pathway">
    <text evidence="3">Phospholipid metabolism; CDP-diacylglycerol biosynthesis; CDP-diacylglycerol from sn-glycerol 3-phosphate: step 3/3.</text>
</comment>
<evidence type="ECO:0000256" key="8">
    <source>
        <dbReference type="ARBA" id="ARBA00022475"/>
    </source>
</evidence>
<keyword evidence="11 24" id="KW-0812">Transmembrane</keyword>
<feature type="transmembrane region" description="Helical" evidence="24">
    <location>
        <begin position="20"/>
        <end position="49"/>
    </location>
</feature>
<comment type="catalytic activity">
    <reaction evidence="1">
        <text>a 1,2-diacyl-sn-glycero-3-phosphate + CTP + H(+) = a CDP-1,2-diacyl-sn-glycerol + diphosphate</text>
        <dbReference type="Rhea" id="RHEA:16229"/>
        <dbReference type="ChEBI" id="CHEBI:15378"/>
        <dbReference type="ChEBI" id="CHEBI:33019"/>
        <dbReference type="ChEBI" id="CHEBI:37563"/>
        <dbReference type="ChEBI" id="CHEBI:58332"/>
        <dbReference type="ChEBI" id="CHEBI:58608"/>
        <dbReference type="EC" id="2.7.7.41"/>
    </reaction>
</comment>
<evidence type="ECO:0000256" key="1">
    <source>
        <dbReference type="ARBA" id="ARBA00001698"/>
    </source>
</evidence>
<keyword evidence="9" id="KW-0444">Lipid biosynthesis</keyword>
<keyword evidence="15 24" id="KW-0472">Membrane</keyword>
<evidence type="ECO:0000256" key="22">
    <source>
        <dbReference type="ARBA" id="ARBA00032743"/>
    </source>
</evidence>
<name>A0A3D9FD60_9SPHN</name>
<dbReference type="GO" id="GO:0005886">
    <property type="term" value="C:plasma membrane"/>
    <property type="evidence" value="ECO:0007669"/>
    <property type="project" value="UniProtKB-SubCell"/>
</dbReference>
<comment type="subcellular location">
    <subcellularLocation>
        <location evidence="2">Cell membrane</location>
        <topology evidence="2">Multi-pass membrane protein</topology>
    </subcellularLocation>
</comment>
<reference evidence="25 26" key="1">
    <citation type="submission" date="2018-07" db="EMBL/GenBank/DDBJ databases">
        <title>Genomic Encyclopedia of Type Strains, Phase IV (KMG-IV): sequencing the most valuable type-strain genomes for metagenomic binning, comparative biology and taxonomic classification.</title>
        <authorList>
            <person name="Goeker M."/>
        </authorList>
    </citation>
    <scope>NUCLEOTIDE SEQUENCE [LARGE SCALE GENOMIC DNA]</scope>
    <source>
        <strain evidence="25 26">DSM 26725</strain>
    </source>
</reference>
<dbReference type="Pfam" id="PF01148">
    <property type="entry name" value="CTP_transf_1"/>
    <property type="match status" value="1"/>
</dbReference>
<keyword evidence="8" id="KW-1003">Cell membrane</keyword>
<evidence type="ECO:0000256" key="10">
    <source>
        <dbReference type="ARBA" id="ARBA00022679"/>
    </source>
</evidence>
<evidence type="ECO:0000313" key="26">
    <source>
        <dbReference type="Proteomes" id="UP000256310"/>
    </source>
</evidence>
<evidence type="ECO:0000256" key="12">
    <source>
        <dbReference type="ARBA" id="ARBA00022695"/>
    </source>
</evidence>
<sequence>MTSGTAPGGYSNLWKRAITGIVLVAVALGTLFAGQWPFWLLVEFLAIAMMFEWSRLMQASMWKMLFAICLMTSVTGALMPFPFTSFPIAIVALLFGTAFCSAITVSLRLGFGFFYIGLASLAIIFLREQGGLILTLWMLATVWATDIGAYFSGKTIGGPKLAPKFSPNKTWAGLVGGIICAALVSLIFAFQTTLPLLIVPLAALFAIVAQMGDLFESWLKRRANVKDSSNLFPGHGGALDRLDGLLPVAIGAAALNWAGLL</sequence>
<feature type="transmembrane region" description="Helical" evidence="24">
    <location>
        <begin position="132"/>
        <end position="151"/>
    </location>
</feature>
<keyword evidence="17" id="KW-1208">Phospholipid metabolism</keyword>
<keyword evidence="10 25" id="KW-0808">Transferase</keyword>
<evidence type="ECO:0000256" key="18">
    <source>
        <dbReference type="ARBA" id="ARBA00029893"/>
    </source>
</evidence>
<protein>
    <recommendedName>
        <fullName evidence="7">Phosphatidate cytidylyltransferase</fullName>
        <ecNumber evidence="6">2.7.7.41</ecNumber>
    </recommendedName>
    <alternativeName>
        <fullName evidence="20">CDP-DAG synthase</fullName>
    </alternativeName>
    <alternativeName>
        <fullName evidence="22">CDP-DG synthase</fullName>
    </alternativeName>
    <alternativeName>
        <fullName evidence="18">CDP-diacylglycerol synthase</fullName>
    </alternativeName>
    <alternativeName>
        <fullName evidence="21">CDP-diglyceride pyrophosphorylase</fullName>
    </alternativeName>
    <alternativeName>
        <fullName evidence="23">CDP-diglyceride synthase</fullName>
    </alternativeName>
    <alternativeName>
        <fullName evidence="19">CTP:phosphatidate cytidylyltransferase</fullName>
    </alternativeName>
</protein>
<keyword evidence="13 24" id="KW-1133">Transmembrane helix</keyword>
<feature type="transmembrane region" description="Helical" evidence="24">
    <location>
        <begin position="61"/>
        <end position="79"/>
    </location>
</feature>
<comment type="similarity">
    <text evidence="5">Belongs to the CDS family.</text>
</comment>
<evidence type="ECO:0000256" key="20">
    <source>
        <dbReference type="ARBA" id="ARBA00032253"/>
    </source>
</evidence>
<comment type="caution">
    <text evidence="25">The sequence shown here is derived from an EMBL/GenBank/DDBJ whole genome shotgun (WGS) entry which is preliminary data.</text>
</comment>
<evidence type="ECO:0000256" key="9">
    <source>
        <dbReference type="ARBA" id="ARBA00022516"/>
    </source>
</evidence>
<feature type="transmembrane region" description="Helical" evidence="24">
    <location>
        <begin position="196"/>
        <end position="215"/>
    </location>
</feature>
<dbReference type="AlphaFoldDB" id="A0A3D9FD60"/>
<feature type="transmembrane region" description="Helical" evidence="24">
    <location>
        <begin position="171"/>
        <end position="190"/>
    </location>
</feature>
<evidence type="ECO:0000256" key="17">
    <source>
        <dbReference type="ARBA" id="ARBA00023264"/>
    </source>
</evidence>
<evidence type="ECO:0000256" key="19">
    <source>
        <dbReference type="ARBA" id="ARBA00031825"/>
    </source>
</evidence>
<evidence type="ECO:0000256" key="23">
    <source>
        <dbReference type="ARBA" id="ARBA00033406"/>
    </source>
</evidence>
<dbReference type="EMBL" id="QRDP01000004">
    <property type="protein sequence ID" value="RED15598.1"/>
    <property type="molecule type" value="Genomic_DNA"/>
</dbReference>
<evidence type="ECO:0000256" key="14">
    <source>
        <dbReference type="ARBA" id="ARBA00023098"/>
    </source>
</evidence>